<keyword evidence="2" id="KW-1185">Reference proteome</keyword>
<gene>
    <name evidence="1" type="ORF">J2W49_002087</name>
</gene>
<dbReference type="Proteomes" id="UP001265700">
    <property type="component" value="Unassembled WGS sequence"/>
</dbReference>
<protein>
    <submittedName>
        <fullName evidence="1">Uncharacterized protein</fullName>
    </submittedName>
</protein>
<name>A0ABU1WM46_9BURK</name>
<comment type="caution">
    <text evidence="1">The sequence shown here is derived from an EMBL/GenBank/DDBJ whole genome shotgun (WGS) entry which is preliminary data.</text>
</comment>
<evidence type="ECO:0000313" key="1">
    <source>
        <dbReference type="EMBL" id="MDR7150129.1"/>
    </source>
</evidence>
<sequence length="49" mass="5245">MLILYFNPFDPLTAAPSLADLQGVTLMSLGPAPARSITLTVLPGFFRLP</sequence>
<organism evidence="1 2">
    <name type="scientific">Hydrogenophaga palleronii</name>
    <dbReference type="NCBI Taxonomy" id="65655"/>
    <lineage>
        <taxon>Bacteria</taxon>
        <taxon>Pseudomonadati</taxon>
        <taxon>Pseudomonadota</taxon>
        <taxon>Betaproteobacteria</taxon>
        <taxon>Burkholderiales</taxon>
        <taxon>Comamonadaceae</taxon>
        <taxon>Hydrogenophaga</taxon>
    </lineage>
</organism>
<proteinExistence type="predicted"/>
<evidence type="ECO:0000313" key="2">
    <source>
        <dbReference type="Proteomes" id="UP001265700"/>
    </source>
</evidence>
<dbReference type="EMBL" id="JAVDWU010000004">
    <property type="protein sequence ID" value="MDR7150129.1"/>
    <property type="molecule type" value="Genomic_DNA"/>
</dbReference>
<dbReference type="RefSeq" id="WP_310315351.1">
    <property type="nucleotide sequence ID" value="NZ_JAVDWU010000004.1"/>
</dbReference>
<accession>A0ABU1WM46</accession>
<reference evidence="1 2" key="1">
    <citation type="submission" date="2023-07" db="EMBL/GenBank/DDBJ databases">
        <title>Sorghum-associated microbial communities from plants grown in Nebraska, USA.</title>
        <authorList>
            <person name="Schachtman D."/>
        </authorList>
    </citation>
    <scope>NUCLEOTIDE SEQUENCE [LARGE SCALE GENOMIC DNA]</scope>
    <source>
        <strain evidence="1 2">4249</strain>
    </source>
</reference>